<gene>
    <name evidence="9" type="ORF">EF294_03835</name>
</gene>
<keyword evidence="4" id="KW-1003">Cell membrane</keyword>
<proteinExistence type="inferred from homology"/>
<dbReference type="Proteomes" id="UP000267536">
    <property type="component" value="Unassembled WGS sequence"/>
</dbReference>
<feature type="transmembrane region" description="Helical" evidence="8">
    <location>
        <begin position="24"/>
        <end position="45"/>
    </location>
</feature>
<reference evidence="9 10" key="1">
    <citation type="submission" date="2018-11" db="EMBL/GenBank/DDBJ databases">
        <title>Draft genome sequence of Gordonia sp. RS15-1S isolated from rice stems.</title>
        <authorList>
            <person name="Muangham S."/>
        </authorList>
    </citation>
    <scope>NUCLEOTIDE SEQUENCE [LARGE SCALE GENOMIC DNA]</scope>
    <source>
        <strain evidence="9 10">RS15-1S</strain>
    </source>
</reference>
<evidence type="ECO:0000256" key="2">
    <source>
        <dbReference type="ARBA" id="ARBA00010735"/>
    </source>
</evidence>
<feature type="transmembrane region" description="Helical" evidence="8">
    <location>
        <begin position="74"/>
        <end position="93"/>
    </location>
</feature>
<keyword evidence="3" id="KW-0813">Transport</keyword>
<feature type="transmembrane region" description="Helical" evidence="8">
    <location>
        <begin position="52"/>
        <end position="68"/>
    </location>
</feature>
<accession>A0A3N4H578</accession>
<comment type="subcellular location">
    <subcellularLocation>
        <location evidence="1">Cell membrane</location>
        <topology evidence="1">Multi-pass membrane protein</topology>
    </subcellularLocation>
</comment>
<evidence type="ECO:0000313" key="10">
    <source>
        <dbReference type="Proteomes" id="UP000267536"/>
    </source>
</evidence>
<evidence type="ECO:0000256" key="6">
    <source>
        <dbReference type="ARBA" id="ARBA00022989"/>
    </source>
</evidence>
<evidence type="ECO:0000256" key="1">
    <source>
        <dbReference type="ARBA" id="ARBA00004651"/>
    </source>
</evidence>
<evidence type="ECO:0000256" key="8">
    <source>
        <dbReference type="SAM" id="Phobius"/>
    </source>
</evidence>
<comment type="similarity">
    <text evidence="2">Belongs to the AzlC family.</text>
</comment>
<dbReference type="PANTHER" id="PTHR34979:SF1">
    <property type="entry name" value="INNER MEMBRANE PROTEIN YGAZ"/>
    <property type="match status" value="1"/>
</dbReference>
<dbReference type="OrthoDB" id="5195391at2"/>
<organism evidence="9 10">
    <name type="scientific">Gordonia oryzae</name>
    <dbReference type="NCBI Taxonomy" id="2487349"/>
    <lineage>
        <taxon>Bacteria</taxon>
        <taxon>Bacillati</taxon>
        <taxon>Actinomycetota</taxon>
        <taxon>Actinomycetes</taxon>
        <taxon>Mycobacteriales</taxon>
        <taxon>Gordoniaceae</taxon>
        <taxon>Gordonia</taxon>
    </lineage>
</organism>
<keyword evidence="6 8" id="KW-1133">Transmembrane helix</keyword>
<evidence type="ECO:0000256" key="3">
    <source>
        <dbReference type="ARBA" id="ARBA00022448"/>
    </source>
</evidence>
<dbReference type="RefSeq" id="WP_123925752.1">
    <property type="nucleotide sequence ID" value="NZ_JBPSDP010000012.1"/>
</dbReference>
<comment type="caution">
    <text evidence="9">The sequence shown here is derived from an EMBL/GenBank/DDBJ whole genome shotgun (WGS) entry which is preliminary data.</text>
</comment>
<feature type="transmembrane region" description="Helical" evidence="8">
    <location>
        <begin position="141"/>
        <end position="167"/>
    </location>
</feature>
<dbReference type="InterPro" id="IPR011606">
    <property type="entry name" value="Brnchd-chn_aa_trnsp_permease"/>
</dbReference>
<keyword evidence="7 8" id="KW-0472">Membrane</keyword>
<evidence type="ECO:0000256" key="7">
    <source>
        <dbReference type="ARBA" id="ARBA00023136"/>
    </source>
</evidence>
<dbReference type="GO" id="GO:1903785">
    <property type="term" value="P:L-valine transmembrane transport"/>
    <property type="evidence" value="ECO:0007669"/>
    <property type="project" value="TreeGrafter"/>
</dbReference>
<protein>
    <submittedName>
        <fullName evidence="9">Branched-chain amino acid ABC transporter permease</fullName>
    </submittedName>
</protein>
<dbReference type="PANTHER" id="PTHR34979">
    <property type="entry name" value="INNER MEMBRANE PROTEIN YGAZ"/>
    <property type="match status" value="1"/>
</dbReference>
<dbReference type="EMBL" id="RKMH01000002">
    <property type="protein sequence ID" value="RPA65970.1"/>
    <property type="molecule type" value="Genomic_DNA"/>
</dbReference>
<sequence length="252" mass="25620">MRSPDSTTFSAGRLGRPWRDLDSATIRAVAVMCLSVMVIGMSYGVSGHTAGFAWWQLVIIATVVLAGSSEFVFVAVLAAGGAPLLGAAAGLLVNTRNLGYGLAVGRHLDRGIPMVIGAHLINDETAALATAETDRRRGRAVFFLCGTGILVCWPLGAALGAALGSLVASPESLGLDAAFPALLAALALPALRDRATLTAALIGGAAALAVTPFVPAGLPVLVALVGVLTTVRHRSRTSATVAEDECPEAGRS</sequence>
<evidence type="ECO:0000256" key="5">
    <source>
        <dbReference type="ARBA" id="ARBA00022692"/>
    </source>
</evidence>
<feature type="transmembrane region" description="Helical" evidence="8">
    <location>
        <begin position="198"/>
        <end position="228"/>
    </location>
</feature>
<evidence type="ECO:0000313" key="9">
    <source>
        <dbReference type="EMBL" id="RPA65970.1"/>
    </source>
</evidence>
<dbReference type="Pfam" id="PF03591">
    <property type="entry name" value="AzlC"/>
    <property type="match status" value="1"/>
</dbReference>
<keyword evidence="5 8" id="KW-0812">Transmembrane</keyword>
<keyword evidence="10" id="KW-1185">Reference proteome</keyword>
<dbReference type="GO" id="GO:0005886">
    <property type="term" value="C:plasma membrane"/>
    <property type="evidence" value="ECO:0007669"/>
    <property type="project" value="UniProtKB-SubCell"/>
</dbReference>
<name>A0A3N4H578_9ACTN</name>
<dbReference type="AlphaFoldDB" id="A0A3N4H578"/>
<evidence type="ECO:0000256" key="4">
    <source>
        <dbReference type="ARBA" id="ARBA00022475"/>
    </source>
</evidence>